<dbReference type="AlphaFoldDB" id="A0A655YYF6"/>
<dbReference type="Proteomes" id="UP000041770">
    <property type="component" value="Unassembled WGS sequence"/>
</dbReference>
<name>A0A655YYF6_VIBCL</name>
<protein>
    <submittedName>
        <fullName evidence="1">Uncharacterized protein</fullName>
    </submittedName>
</protein>
<organism evidence="1 2">
    <name type="scientific">Vibrio cholerae</name>
    <dbReference type="NCBI Taxonomy" id="666"/>
    <lineage>
        <taxon>Bacteria</taxon>
        <taxon>Pseudomonadati</taxon>
        <taxon>Pseudomonadota</taxon>
        <taxon>Gammaproteobacteria</taxon>
        <taxon>Vibrionales</taxon>
        <taxon>Vibrionaceae</taxon>
        <taxon>Vibrio</taxon>
    </lineage>
</organism>
<proteinExistence type="predicted"/>
<reference evidence="1 2" key="1">
    <citation type="submission" date="2015-07" db="EMBL/GenBank/DDBJ databases">
        <authorList>
            <consortium name="Pathogen Informatics"/>
        </authorList>
    </citation>
    <scope>NUCLEOTIDE SEQUENCE [LARGE SCALE GENOMIC DNA]</scope>
    <source>
        <strain evidence="1 2">A316</strain>
    </source>
</reference>
<gene>
    <name evidence="1" type="ORF">ERS013200_01598</name>
</gene>
<dbReference type="EMBL" id="CWQY01000008">
    <property type="protein sequence ID" value="CSC52338.1"/>
    <property type="molecule type" value="Genomic_DNA"/>
</dbReference>
<accession>A0A655YYF6</accession>
<sequence length="77" mass="8950">MNIWHCWNVSPTARFAMPVMRLLISVGYRLKRWSERILRTYGALISSHLCSACCRMLKKDTLFLPNYSSAARKRQSG</sequence>
<evidence type="ECO:0000313" key="2">
    <source>
        <dbReference type="Proteomes" id="UP000041770"/>
    </source>
</evidence>
<evidence type="ECO:0000313" key="1">
    <source>
        <dbReference type="EMBL" id="CSC52338.1"/>
    </source>
</evidence>